<accession>M3AM44</accession>
<reference evidence="2 3" key="1">
    <citation type="journal article" date="2012" name="PLoS Pathog.">
        <title>Diverse lifestyles and strategies of plant pathogenesis encoded in the genomes of eighteen Dothideomycetes fungi.</title>
        <authorList>
            <person name="Ohm R.A."/>
            <person name="Feau N."/>
            <person name="Henrissat B."/>
            <person name="Schoch C.L."/>
            <person name="Horwitz B.A."/>
            <person name="Barry K.W."/>
            <person name="Condon B.J."/>
            <person name="Copeland A.C."/>
            <person name="Dhillon B."/>
            <person name="Glaser F."/>
            <person name="Hesse C.N."/>
            <person name="Kosti I."/>
            <person name="LaButti K."/>
            <person name="Lindquist E.A."/>
            <person name="Lucas S."/>
            <person name="Salamov A.A."/>
            <person name="Bradshaw R.E."/>
            <person name="Ciuffetti L."/>
            <person name="Hamelin R.C."/>
            <person name="Kema G.H.J."/>
            <person name="Lawrence C."/>
            <person name="Scott J.A."/>
            <person name="Spatafora J.W."/>
            <person name="Turgeon B.G."/>
            <person name="de Wit P.J.G.M."/>
            <person name="Zhong S."/>
            <person name="Goodwin S.B."/>
            <person name="Grigoriev I.V."/>
        </authorList>
    </citation>
    <scope>NUCLEOTIDE SEQUENCE [LARGE SCALE GENOMIC DNA]</scope>
    <source>
        <strain evidence="2 3">CIRAD86</strain>
    </source>
</reference>
<sequence length="236" mass="25699">MSRSRGAEAARSPEGEAALISSPVNRPALKGSTLENQTSGQVARSTPQPNGHNNDTGSASIGTPSRDCWTCGITRNASARQLVPKPTSTDINADPRAMKLGVPTVLNTMKKAEGSKSYAAYNAMRKQRGRQMTLVVRAGQSLTRPEPTQSVFVFPERYQLLDILCRNDDVVKLEYQAAASHRLEALNALASRYHGRQAACLSKFRRYYLSYPVKEPPSPATAALSNREANYACIKS</sequence>
<keyword evidence="3" id="KW-1185">Reference proteome</keyword>
<dbReference type="RefSeq" id="XP_007923194.1">
    <property type="nucleotide sequence ID" value="XM_007925003.1"/>
</dbReference>
<dbReference type="EMBL" id="KB446556">
    <property type="protein sequence ID" value="EME85656.1"/>
    <property type="molecule type" value="Genomic_DNA"/>
</dbReference>
<feature type="region of interest" description="Disordered" evidence="1">
    <location>
        <begin position="1"/>
        <end position="63"/>
    </location>
</feature>
<gene>
    <name evidence="2" type="ORF">MYCFIDRAFT_171545</name>
</gene>
<dbReference type="AlphaFoldDB" id="M3AM44"/>
<organism evidence="2 3">
    <name type="scientific">Pseudocercospora fijiensis (strain CIRAD86)</name>
    <name type="common">Black leaf streak disease fungus</name>
    <name type="synonym">Mycosphaerella fijiensis</name>
    <dbReference type="NCBI Taxonomy" id="383855"/>
    <lineage>
        <taxon>Eukaryota</taxon>
        <taxon>Fungi</taxon>
        <taxon>Dikarya</taxon>
        <taxon>Ascomycota</taxon>
        <taxon>Pezizomycotina</taxon>
        <taxon>Dothideomycetes</taxon>
        <taxon>Dothideomycetidae</taxon>
        <taxon>Mycosphaerellales</taxon>
        <taxon>Mycosphaerellaceae</taxon>
        <taxon>Pseudocercospora</taxon>
    </lineage>
</organism>
<dbReference type="VEuPathDB" id="FungiDB:MYCFIDRAFT_171545"/>
<dbReference type="KEGG" id="pfj:MYCFIDRAFT_171545"/>
<name>M3AM44_PSEFD</name>
<evidence type="ECO:0000256" key="1">
    <source>
        <dbReference type="SAM" id="MobiDB-lite"/>
    </source>
</evidence>
<protein>
    <submittedName>
        <fullName evidence="2">Uncharacterized protein</fullName>
    </submittedName>
</protein>
<dbReference type="HOGENOM" id="CLU_1175880_0_0_1"/>
<evidence type="ECO:0000313" key="3">
    <source>
        <dbReference type="Proteomes" id="UP000016932"/>
    </source>
</evidence>
<feature type="compositionally biased region" description="Polar residues" evidence="1">
    <location>
        <begin position="33"/>
        <end position="63"/>
    </location>
</feature>
<dbReference type="GeneID" id="19332652"/>
<feature type="compositionally biased region" description="Basic and acidic residues" evidence="1">
    <location>
        <begin position="1"/>
        <end position="14"/>
    </location>
</feature>
<proteinExistence type="predicted"/>
<evidence type="ECO:0000313" key="2">
    <source>
        <dbReference type="EMBL" id="EME85656.1"/>
    </source>
</evidence>
<dbReference type="Proteomes" id="UP000016932">
    <property type="component" value="Unassembled WGS sequence"/>
</dbReference>
<dbReference type="OrthoDB" id="5426797at2759"/>